<evidence type="ECO:0000313" key="2">
    <source>
        <dbReference type="Proteomes" id="UP001156484"/>
    </source>
</evidence>
<dbReference type="EC" id="6.5.1.1" evidence="1"/>
<organism evidence="1 2">
    <name type="scientific">Rhodococcus sacchari</name>
    <dbReference type="NCBI Taxonomy" id="2962047"/>
    <lineage>
        <taxon>Bacteria</taxon>
        <taxon>Bacillati</taxon>
        <taxon>Actinomycetota</taxon>
        <taxon>Actinomycetes</taxon>
        <taxon>Mycobacteriales</taxon>
        <taxon>Nocardiaceae</taxon>
        <taxon>Rhodococcus</taxon>
    </lineage>
</organism>
<proteinExistence type="predicted"/>
<dbReference type="EMBL" id="CP107551">
    <property type="protein sequence ID" value="UYP21114.1"/>
    <property type="molecule type" value="Genomic_DNA"/>
</dbReference>
<sequence>MDLPVVPPLAPMLAKVASTIPTQPGDGPPEWSYEPKWDGFRAIVFRDGDEVVFASRGGKDLVRYFPELADAVRAELPPRCVVDGEIVVPLERDGRTRLDWQALSERIHPAASRIALLAERTPAHFVGFDLLALGDDDLMEVPFAVRRTRLHEEIGGGRSCHVTVSTTVTDTARRWFDEFEGAGLDGVVAKRLDGLYVPDKREMLKLKHARTADCVLMGYRMHKSIEGVGSLLLGLYHEGELVMVGGASAFTRERREELLAELQPLRVGEDVVSEGEPTRWRSATERSWVPLRPERVVEVAYDQMEGTAQTEDGVGAGVRFRHAARFQRWRPDRDPHSCTFDQLEVPVRYDLADVLDRKED</sequence>
<gene>
    <name evidence="1" type="ORF">OED52_18655</name>
</gene>
<protein>
    <submittedName>
        <fullName evidence="1">ATP-dependent DNA ligase</fullName>
        <ecNumber evidence="1">6.5.1.1</ecNumber>
    </submittedName>
</protein>
<name>A0ACD4DM23_9NOCA</name>
<accession>A0ACD4DM23</accession>
<evidence type="ECO:0000313" key="1">
    <source>
        <dbReference type="EMBL" id="UYP21114.1"/>
    </source>
</evidence>
<keyword evidence="1" id="KW-0436">Ligase</keyword>
<keyword evidence="2" id="KW-1185">Reference proteome</keyword>
<reference evidence="1" key="1">
    <citation type="submission" date="2022-10" db="EMBL/GenBank/DDBJ databases">
        <title>Rhodococcus ferula Z13 complete genome.</title>
        <authorList>
            <person name="Long X."/>
            <person name="Zang M."/>
        </authorList>
    </citation>
    <scope>NUCLEOTIDE SEQUENCE</scope>
    <source>
        <strain evidence="1">Z13</strain>
    </source>
</reference>
<dbReference type="Proteomes" id="UP001156484">
    <property type="component" value="Chromosome"/>
</dbReference>